<feature type="domain" description="Heat-inducible transcription repressor HrcA C-terminal" evidence="6">
    <location>
        <begin position="110"/>
        <end position="328"/>
    </location>
</feature>
<dbReference type="InterPro" id="IPR036388">
    <property type="entry name" value="WH-like_DNA-bd_sf"/>
</dbReference>
<dbReference type="Gene3D" id="3.30.450.40">
    <property type="match status" value="1"/>
</dbReference>
<dbReference type="InterPro" id="IPR029016">
    <property type="entry name" value="GAF-like_dom_sf"/>
</dbReference>
<evidence type="ECO:0000313" key="8">
    <source>
        <dbReference type="EMBL" id="CAG9165629.1"/>
    </source>
</evidence>
<sequence length="345" mass="38292">MDERSKTLLKTLIERYIAEGQPVGSRTLSRYSGLDLSPATIRNVMSDLEEMGFISSPHTSAGRIPTPRGYRLFVDTMLTVKPIERGGVEMTELAGQIQGQLGAQQLGPQRMITAAARTLSNLSHFAGVVMTPRRAQSFRQIEFMRLSDKRILLIIVSPEGDVQNRIIQTELPYTPAQLIEAANFFNSHYAGMSFDAVRDHLRVELQDLRRDMSQLMQATVEAGSSAMEEEDDHVYISGERKLLEVEDLASSMDKLRRLFDVFEHKTSLLQLLDVSSHAQGVQIFIGGESQLVPLEDMAVITAPYEADGQIVGTLGVIGPTRMAYERVIPIVDITARLLSSALSQN</sequence>
<feature type="domain" description="Winged helix-turn-helix transcription repressor HrcA DNA-binding" evidence="7">
    <location>
        <begin position="5"/>
        <end position="72"/>
    </location>
</feature>
<evidence type="ECO:0000256" key="2">
    <source>
        <dbReference type="ARBA" id="ARBA00023015"/>
    </source>
</evidence>
<protein>
    <recommendedName>
        <fullName evidence="5">Heat-inducible transcription repressor HrcA</fullName>
    </recommendedName>
</protein>
<gene>
    <name evidence="5 8" type="primary">hrcA</name>
    <name evidence="8" type="ORF">LMG23992_00551</name>
</gene>
<keyword evidence="1 5" id="KW-0678">Repressor</keyword>
<evidence type="ECO:0000259" key="6">
    <source>
        <dbReference type="Pfam" id="PF01628"/>
    </source>
</evidence>
<keyword evidence="9" id="KW-1185">Reference proteome</keyword>
<name>A0ABN7XZL8_9BURK</name>
<keyword evidence="4 5" id="KW-0804">Transcription</keyword>
<dbReference type="Pfam" id="PF01628">
    <property type="entry name" value="HrcA"/>
    <property type="match status" value="1"/>
</dbReference>
<evidence type="ECO:0000256" key="4">
    <source>
        <dbReference type="ARBA" id="ARBA00023163"/>
    </source>
</evidence>
<dbReference type="NCBIfam" id="TIGR00331">
    <property type="entry name" value="hrcA"/>
    <property type="match status" value="1"/>
</dbReference>
<comment type="similarity">
    <text evidence="5">Belongs to the HrcA family.</text>
</comment>
<evidence type="ECO:0000256" key="3">
    <source>
        <dbReference type="ARBA" id="ARBA00023016"/>
    </source>
</evidence>
<dbReference type="Gene3D" id="1.10.10.10">
    <property type="entry name" value="Winged helix-like DNA-binding domain superfamily/Winged helix DNA-binding domain"/>
    <property type="match status" value="1"/>
</dbReference>
<dbReference type="Pfam" id="PF03444">
    <property type="entry name" value="WHD_HrcA"/>
    <property type="match status" value="1"/>
</dbReference>
<dbReference type="EMBL" id="CAJZAI010000001">
    <property type="protein sequence ID" value="CAG9165629.1"/>
    <property type="molecule type" value="Genomic_DNA"/>
</dbReference>
<dbReference type="HAMAP" id="MF_00081">
    <property type="entry name" value="HrcA"/>
    <property type="match status" value="1"/>
</dbReference>
<dbReference type="RefSeq" id="WP_224078243.1">
    <property type="nucleotide sequence ID" value="NZ_CAJZAI010000001.1"/>
</dbReference>
<evidence type="ECO:0000259" key="7">
    <source>
        <dbReference type="Pfam" id="PF03444"/>
    </source>
</evidence>
<dbReference type="SUPFAM" id="SSF46785">
    <property type="entry name" value="Winged helix' DNA-binding domain"/>
    <property type="match status" value="1"/>
</dbReference>
<dbReference type="InterPro" id="IPR002571">
    <property type="entry name" value="HrcA"/>
</dbReference>
<keyword evidence="2 5" id="KW-0805">Transcription regulation</keyword>
<dbReference type="PANTHER" id="PTHR34824:SF1">
    <property type="entry name" value="HEAT-INDUCIBLE TRANSCRIPTION REPRESSOR HRCA"/>
    <property type="match status" value="1"/>
</dbReference>
<comment type="caution">
    <text evidence="8">The sequence shown here is derived from an EMBL/GenBank/DDBJ whole genome shotgun (WGS) entry which is preliminary data.</text>
</comment>
<proteinExistence type="inferred from homology"/>
<dbReference type="Proteomes" id="UP000727654">
    <property type="component" value="Unassembled WGS sequence"/>
</dbReference>
<evidence type="ECO:0000313" key="9">
    <source>
        <dbReference type="Proteomes" id="UP000727654"/>
    </source>
</evidence>
<reference evidence="8 9" key="1">
    <citation type="submission" date="2021-08" db="EMBL/GenBank/DDBJ databases">
        <authorList>
            <person name="Peeters C."/>
        </authorList>
    </citation>
    <scope>NUCLEOTIDE SEQUENCE [LARGE SCALE GENOMIC DNA]</scope>
    <source>
        <strain evidence="8 9">LMG 23992</strain>
    </source>
</reference>
<evidence type="ECO:0000256" key="5">
    <source>
        <dbReference type="HAMAP-Rule" id="MF_00081"/>
    </source>
</evidence>
<comment type="function">
    <text evidence="5">Negative regulator of class I heat shock genes (grpE-dnaK-dnaJ and groELS operons). Prevents heat-shock induction of these operons.</text>
</comment>
<accession>A0ABN7XZL8</accession>
<dbReference type="InterPro" id="IPR021153">
    <property type="entry name" value="HrcA_C"/>
</dbReference>
<dbReference type="InterPro" id="IPR005104">
    <property type="entry name" value="WHTH_HrcA_DNA-bd"/>
</dbReference>
<dbReference type="SUPFAM" id="SSF55781">
    <property type="entry name" value="GAF domain-like"/>
    <property type="match status" value="1"/>
</dbReference>
<dbReference type="PANTHER" id="PTHR34824">
    <property type="entry name" value="HEAT-INDUCIBLE TRANSCRIPTION REPRESSOR HRCA"/>
    <property type="match status" value="1"/>
</dbReference>
<dbReference type="PIRSF" id="PIRSF005485">
    <property type="entry name" value="HrcA"/>
    <property type="match status" value="1"/>
</dbReference>
<dbReference type="InterPro" id="IPR036390">
    <property type="entry name" value="WH_DNA-bd_sf"/>
</dbReference>
<keyword evidence="3 5" id="KW-0346">Stress response</keyword>
<organism evidence="8 9">
    <name type="scientific">Cupriavidus laharis</name>
    <dbReference type="NCBI Taxonomy" id="151654"/>
    <lineage>
        <taxon>Bacteria</taxon>
        <taxon>Pseudomonadati</taxon>
        <taxon>Pseudomonadota</taxon>
        <taxon>Betaproteobacteria</taxon>
        <taxon>Burkholderiales</taxon>
        <taxon>Burkholderiaceae</taxon>
        <taxon>Cupriavidus</taxon>
    </lineage>
</organism>
<evidence type="ECO:0000256" key="1">
    <source>
        <dbReference type="ARBA" id="ARBA00022491"/>
    </source>
</evidence>